<protein>
    <recommendedName>
        <fullName evidence="6">Glycoside hydrolase family 5 domain-containing protein</fullName>
    </recommendedName>
</protein>
<keyword evidence="5" id="KW-1185">Reference proteome</keyword>
<dbReference type="SUPFAM" id="SSF51445">
    <property type="entry name" value="(Trans)glycosidases"/>
    <property type="match status" value="1"/>
</dbReference>
<dbReference type="EMBL" id="CAUJNA010001041">
    <property type="protein sequence ID" value="CAJ1383692.1"/>
    <property type="molecule type" value="Genomic_DNA"/>
</dbReference>
<dbReference type="GO" id="GO:0009986">
    <property type="term" value="C:cell surface"/>
    <property type="evidence" value="ECO:0007669"/>
    <property type="project" value="TreeGrafter"/>
</dbReference>
<dbReference type="GO" id="GO:0009251">
    <property type="term" value="P:glucan catabolic process"/>
    <property type="evidence" value="ECO:0007669"/>
    <property type="project" value="TreeGrafter"/>
</dbReference>
<evidence type="ECO:0000256" key="1">
    <source>
        <dbReference type="ARBA" id="ARBA00022801"/>
    </source>
</evidence>
<dbReference type="GO" id="GO:0008422">
    <property type="term" value="F:beta-glucosidase activity"/>
    <property type="evidence" value="ECO:0007669"/>
    <property type="project" value="TreeGrafter"/>
</dbReference>
<dbReference type="InterPro" id="IPR050386">
    <property type="entry name" value="Glycosyl_hydrolase_5"/>
</dbReference>
<proteinExistence type="predicted"/>
<keyword evidence="1" id="KW-0378">Hydrolase</keyword>
<keyword evidence="3" id="KW-0812">Transmembrane</keyword>
<keyword evidence="3" id="KW-1133">Transmembrane helix</keyword>
<evidence type="ECO:0000256" key="2">
    <source>
        <dbReference type="ARBA" id="ARBA00023295"/>
    </source>
</evidence>
<dbReference type="InterPro" id="IPR017853">
    <property type="entry name" value="GH"/>
</dbReference>
<evidence type="ECO:0000313" key="4">
    <source>
        <dbReference type="EMBL" id="CAJ1383692.1"/>
    </source>
</evidence>
<evidence type="ECO:0000313" key="5">
    <source>
        <dbReference type="Proteomes" id="UP001178507"/>
    </source>
</evidence>
<sequence length="651" mass="71303">MDSDLVTWNVILDTCSSPLAAAPGSSASCWLSFWQRATVHFSCVGLWGLQGKLLSCAALGSKGLECLTPGLWFADGWRSDQKGSFEISKIRNIRFERVSWSLACMASSRELLPVSQSAPEESAWRCPRKMPALSRVVPPLALAATALSLLALILAIVALAKPAPQTEPWTQDPMASLPPLTGVNAGGWLNLEDWFFSGVTGRNVMSLVNRGQGACLPPAVLTMDDYWPSEGFLTMRLNQSRGPAFTAEAFEAHRRSFIGEEARSSEKAHGHCHLFSCALGVALPKSPSGEDFQGMASLKLQLLRLPLHWAAFADALAPIDHELYGKHNPDEDTAIVPDPYYNGLAAFATVPRKWLASQLRKAAQNNLRVVLDLHAFPGGAANGTYNGVWPSPPAFWKEKSNVGNRSVALKDAGLMVVKAMVQWVEGLDDTARGAVAGVTVMNEPAHMNQGSAFASEADILQWLSDASNMFRQSKLPGMSVKLYMQLIGTAFRDFDGTVVPWFHKTFSSQEQSKWAVADLHFYIAWGGCDGRVISGGGFACDDPLDEIRQKIDGCVKSFTQDFRKNFGGLRAVTEFSTGTFQDARFACQDRRVLEAFLQVQADAYKAADIQPFFWTWRMPHGPIFERGWSLRWLAGLELPAQVTCPPPGHSF</sequence>
<evidence type="ECO:0000256" key="3">
    <source>
        <dbReference type="SAM" id="Phobius"/>
    </source>
</evidence>
<keyword evidence="2" id="KW-0326">Glycosidase</keyword>
<dbReference type="Gene3D" id="3.20.20.80">
    <property type="entry name" value="Glycosidases"/>
    <property type="match status" value="1"/>
</dbReference>
<dbReference type="Proteomes" id="UP001178507">
    <property type="component" value="Unassembled WGS sequence"/>
</dbReference>
<keyword evidence="3" id="KW-0472">Membrane</keyword>
<comment type="caution">
    <text evidence="4">The sequence shown here is derived from an EMBL/GenBank/DDBJ whole genome shotgun (WGS) entry which is preliminary data.</text>
</comment>
<name>A0AA36IAF2_9DINO</name>
<dbReference type="PANTHER" id="PTHR31297:SF38">
    <property type="entry name" value="X8 DOMAIN-CONTAINING PROTEIN"/>
    <property type="match status" value="1"/>
</dbReference>
<feature type="transmembrane region" description="Helical" evidence="3">
    <location>
        <begin position="137"/>
        <end position="160"/>
    </location>
</feature>
<accession>A0AA36IAF2</accession>
<evidence type="ECO:0008006" key="6">
    <source>
        <dbReference type="Google" id="ProtNLM"/>
    </source>
</evidence>
<dbReference type="GO" id="GO:0005576">
    <property type="term" value="C:extracellular region"/>
    <property type="evidence" value="ECO:0007669"/>
    <property type="project" value="TreeGrafter"/>
</dbReference>
<dbReference type="AlphaFoldDB" id="A0AA36IAF2"/>
<reference evidence="4" key="1">
    <citation type="submission" date="2023-08" db="EMBL/GenBank/DDBJ databases">
        <authorList>
            <person name="Chen Y."/>
            <person name="Shah S."/>
            <person name="Dougan E. K."/>
            <person name="Thang M."/>
            <person name="Chan C."/>
        </authorList>
    </citation>
    <scope>NUCLEOTIDE SEQUENCE</scope>
</reference>
<organism evidence="4 5">
    <name type="scientific">Effrenium voratum</name>
    <dbReference type="NCBI Taxonomy" id="2562239"/>
    <lineage>
        <taxon>Eukaryota</taxon>
        <taxon>Sar</taxon>
        <taxon>Alveolata</taxon>
        <taxon>Dinophyceae</taxon>
        <taxon>Suessiales</taxon>
        <taxon>Symbiodiniaceae</taxon>
        <taxon>Effrenium</taxon>
    </lineage>
</organism>
<gene>
    <name evidence="4" type="ORF">EVOR1521_LOCUS10746</name>
</gene>
<dbReference type="PANTHER" id="PTHR31297">
    <property type="entry name" value="GLUCAN ENDO-1,6-BETA-GLUCOSIDASE B"/>
    <property type="match status" value="1"/>
</dbReference>